<dbReference type="AlphaFoldDB" id="A0A1X6NKP1"/>
<name>A0A1X6NKP1_PORUM</name>
<evidence type="ECO:0000256" key="1">
    <source>
        <dbReference type="SAM" id="MobiDB-lite"/>
    </source>
</evidence>
<evidence type="ECO:0000313" key="3">
    <source>
        <dbReference type="Proteomes" id="UP000218209"/>
    </source>
</evidence>
<gene>
    <name evidence="2" type="ORF">BU14_1790s0002</name>
</gene>
<feature type="compositionally biased region" description="Basic residues" evidence="1">
    <location>
        <begin position="219"/>
        <end position="259"/>
    </location>
</feature>
<sequence length="343" mass="39915">MRWRRKRARRVATARAGVGRDPIRGYALRDAEGLSCASDLDRGGRFRRVRFLPPKPLPNDKKRIRRATEPWINTRFCLLTSPPRGFRSLVTWQVRLRNRITCTVVEIPPPTARLKKKKSRTERESKHTWLAPKKQKSRRSGPRLLDGRGRHALVLPREPHEVPLGLVRRRRRHRPRRLRNDNDVVARRHDNDDGPNDGRRAAQQRRQRVARHVCLDRPRGRHVGAATRRRRRRRRRRQLLGRQHKVRRVARPDRRRRCKAGGERRVPRPQRRHGHGRARVAEGGAKEGIPRHVKGEEGGGAGWHPHRRGGQRVRRPADGRDGDEGDRRGGVAQHGPHRGGGRR</sequence>
<keyword evidence="3" id="KW-1185">Reference proteome</keyword>
<feature type="compositionally biased region" description="Basic and acidic residues" evidence="1">
    <location>
        <begin position="178"/>
        <end position="200"/>
    </location>
</feature>
<reference evidence="2 3" key="1">
    <citation type="submission" date="2017-03" db="EMBL/GenBank/DDBJ databases">
        <title>WGS assembly of Porphyra umbilicalis.</title>
        <authorList>
            <person name="Brawley S.H."/>
            <person name="Blouin N.A."/>
            <person name="Ficko-Blean E."/>
            <person name="Wheeler G.L."/>
            <person name="Lohr M."/>
            <person name="Goodson H.V."/>
            <person name="Jenkins J.W."/>
            <person name="Blaby-Haas C.E."/>
            <person name="Helliwell K.E."/>
            <person name="Chan C."/>
            <person name="Marriage T."/>
            <person name="Bhattacharya D."/>
            <person name="Klein A.S."/>
            <person name="Badis Y."/>
            <person name="Brodie J."/>
            <person name="Cao Y."/>
            <person name="Collen J."/>
            <person name="Dittami S.M."/>
            <person name="Gachon C.M."/>
            <person name="Green B.R."/>
            <person name="Karpowicz S."/>
            <person name="Kim J.W."/>
            <person name="Kudahl U."/>
            <person name="Lin S."/>
            <person name="Michel G."/>
            <person name="Mittag M."/>
            <person name="Olson B.J."/>
            <person name="Pangilinan J."/>
            <person name="Peng Y."/>
            <person name="Qiu H."/>
            <person name="Shu S."/>
            <person name="Singer J.T."/>
            <person name="Smith A.G."/>
            <person name="Sprecher B.N."/>
            <person name="Wagner V."/>
            <person name="Wang W."/>
            <person name="Wang Z.-Y."/>
            <person name="Yan J."/>
            <person name="Yarish C."/>
            <person name="Zoeuner-Riek S."/>
            <person name="Zhuang Y."/>
            <person name="Zou Y."/>
            <person name="Lindquist E.A."/>
            <person name="Grimwood J."/>
            <person name="Barry K."/>
            <person name="Rokhsar D.S."/>
            <person name="Schmutz J."/>
            <person name="Stiller J.W."/>
            <person name="Grossman A.R."/>
            <person name="Prochnik S.E."/>
        </authorList>
    </citation>
    <scope>NUCLEOTIDE SEQUENCE [LARGE SCALE GENOMIC DNA]</scope>
    <source>
        <strain evidence="2">4086291</strain>
    </source>
</reference>
<protein>
    <submittedName>
        <fullName evidence="2">Uncharacterized protein</fullName>
    </submittedName>
</protein>
<organism evidence="2 3">
    <name type="scientific">Porphyra umbilicalis</name>
    <name type="common">Purple laver</name>
    <name type="synonym">Red alga</name>
    <dbReference type="NCBI Taxonomy" id="2786"/>
    <lineage>
        <taxon>Eukaryota</taxon>
        <taxon>Rhodophyta</taxon>
        <taxon>Bangiophyceae</taxon>
        <taxon>Bangiales</taxon>
        <taxon>Bangiaceae</taxon>
        <taxon>Porphyra</taxon>
    </lineage>
</organism>
<feature type="compositionally biased region" description="Basic residues" evidence="1">
    <location>
        <begin position="304"/>
        <end position="314"/>
    </location>
</feature>
<feature type="compositionally biased region" description="Basic and acidic residues" evidence="1">
    <location>
        <begin position="284"/>
        <end position="297"/>
    </location>
</feature>
<evidence type="ECO:0000313" key="2">
    <source>
        <dbReference type="EMBL" id="OSX69158.1"/>
    </source>
</evidence>
<feature type="region of interest" description="Disordered" evidence="1">
    <location>
        <begin position="111"/>
        <end position="148"/>
    </location>
</feature>
<dbReference type="EMBL" id="KV919736">
    <property type="protein sequence ID" value="OSX69158.1"/>
    <property type="molecule type" value="Genomic_DNA"/>
</dbReference>
<feature type="compositionally biased region" description="Basic residues" evidence="1">
    <location>
        <begin position="267"/>
        <end position="278"/>
    </location>
</feature>
<dbReference type="Proteomes" id="UP000218209">
    <property type="component" value="Unassembled WGS sequence"/>
</dbReference>
<feature type="compositionally biased region" description="Basic and acidic residues" evidence="1">
    <location>
        <begin position="315"/>
        <end position="329"/>
    </location>
</feature>
<feature type="compositionally biased region" description="Basic residues" evidence="1">
    <location>
        <begin position="202"/>
        <end position="211"/>
    </location>
</feature>
<accession>A0A1X6NKP1</accession>
<proteinExistence type="predicted"/>
<feature type="region of interest" description="Disordered" evidence="1">
    <location>
        <begin position="173"/>
        <end position="343"/>
    </location>
</feature>